<evidence type="ECO:0000256" key="6">
    <source>
        <dbReference type="ARBA" id="ARBA00022989"/>
    </source>
</evidence>
<evidence type="ECO:0000259" key="11">
    <source>
        <dbReference type="Pfam" id="PF16916"/>
    </source>
</evidence>
<evidence type="ECO:0000256" key="5">
    <source>
        <dbReference type="ARBA" id="ARBA00022906"/>
    </source>
</evidence>
<keyword evidence="5" id="KW-0862">Zinc</keyword>
<dbReference type="Proteomes" id="UP000614058">
    <property type="component" value="Unassembled WGS sequence"/>
</dbReference>
<dbReference type="InterPro" id="IPR002524">
    <property type="entry name" value="Cation_efflux"/>
</dbReference>
<dbReference type="SUPFAM" id="SSF161111">
    <property type="entry name" value="Cation efflux protein transmembrane domain-like"/>
    <property type="match status" value="1"/>
</dbReference>
<name>A0ABS1BSV9_9NEIS</name>
<dbReference type="Pfam" id="PF01545">
    <property type="entry name" value="Cation_efflux"/>
    <property type="match status" value="1"/>
</dbReference>
<feature type="transmembrane region" description="Helical" evidence="9">
    <location>
        <begin position="88"/>
        <end position="107"/>
    </location>
</feature>
<evidence type="ECO:0000256" key="2">
    <source>
        <dbReference type="ARBA" id="ARBA00008873"/>
    </source>
</evidence>
<dbReference type="InterPro" id="IPR036837">
    <property type="entry name" value="Cation_efflux_CTD_sf"/>
</dbReference>
<feature type="transmembrane region" description="Helical" evidence="9">
    <location>
        <begin position="119"/>
        <end position="141"/>
    </location>
</feature>
<evidence type="ECO:0000259" key="10">
    <source>
        <dbReference type="Pfam" id="PF01545"/>
    </source>
</evidence>
<feature type="transmembrane region" description="Helical" evidence="9">
    <location>
        <begin position="20"/>
        <end position="45"/>
    </location>
</feature>
<evidence type="ECO:0000256" key="9">
    <source>
        <dbReference type="SAM" id="Phobius"/>
    </source>
</evidence>
<evidence type="ECO:0000256" key="7">
    <source>
        <dbReference type="ARBA" id="ARBA00023065"/>
    </source>
</evidence>
<feature type="domain" description="Cation efflux protein cytoplasmic" evidence="11">
    <location>
        <begin position="219"/>
        <end position="293"/>
    </location>
</feature>
<protein>
    <submittedName>
        <fullName evidence="12">Cation transporter</fullName>
    </submittedName>
</protein>
<evidence type="ECO:0000256" key="4">
    <source>
        <dbReference type="ARBA" id="ARBA00022692"/>
    </source>
</evidence>
<dbReference type="SUPFAM" id="SSF160240">
    <property type="entry name" value="Cation efflux protein cytoplasmic domain-like"/>
    <property type="match status" value="1"/>
</dbReference>
<dbReference type="PANTHER" id="PTHR11562:SF17">
    <property type="entry name" value="RE54080P-RELATED"/>
    <property type="match status" value="1"/>
</dbReference>
<dbReference type="PANTHER" id="PTHR11562">
    <property type="entry name" value="CATION EFFLUX PROTEIN/ ZINC TRANSPORTER"/>
    <property type="match status" value="1"/>
</dbReference>
<feature type="transmembrane region" description="Helical" evidence="9">
    <location>
        <begin position="189"/>
        <end position="206"/>
    </location>
</feature>
<keyword evidence="7" id="KW-0406">Ion transport</keyword>
<comment type="caution">
    <text evidence="12">The sequence shown here is derived from an EMBL/GenBank/DDBJ whole genome shotgun (WGS) entry which is preliminary data.</text>
</comment>
<evidence type="ECO:0000256" key="3">
    <source>
        <dbReference type="ARBA" id="ARBA00022448"/>
    </source>
</evidence>
<evidence type="ECO:0000313" key="12">
    <source>
        <dbReference type="EMBL" id="MBK0396323.1"/>
    </source>
</evidence>
<keyword evidence="4 9" id="KW-0812">Transmembrane</keyword>
<dbReference type="Gene3D" id="1.20.1510.10">
    <property type="entry name" value="Cation efflux protein transmembrane domain"/>
    <property type="match status" value="1"/>
</dbReference>
<comment type="similarity">
    <text evidence="2">Belongs to the cation diffusion facilitator (CDF) transporter (TC 2.A.4) family. SLC30A subfamily.</text>
</comment>
<gene>
    <name evidence="12" type="ORF">JDW22_06955</name>
</gene>
<keyword evidence="6 9" id="KW-1133">Transmembrane helix</keyword>
<proteinExistence type="inferred from homology"/>
<evidence type="ECO:0000256" key="8">
    <source>
        <dbReference type="ARBA" id="ARBA00023136"/>
    </source>
</evidence>
<dbReference type="Gene3D" id="3.30.70.1350">
    <property type="entry name" value="Cation efflux protein, cytoplasmic domain"/>
    <property type="match status" value="1"/>
</dbReference>
<feature type="transmembrane region" description="Helical" evidence="9">
    <location>
        <begin position="51"/>
        <end position="68"/>
    </location>
</feature>
<dbReference type="Pfam" id="PF16916">
    <property type="entry name" value="ZT_dimer"/>
    <property type="match status" value="1"/>
</dbReference>
<keyword evidence="8 9" id="KW-0472">Membrane</keyword>
<keyword evidence="5" id="KW-0864">Zinc transport</keyword>
<dbReference type="NCBIfam" id="TIGR01297">
    <property type="entry name" value="CDF"/>
    <property type="match status" value="1"/>
</dbReference>
<dbReference type="RefSeq" id="WP_200522440.1">
    <property type="nucleotide sequence ID" value="NZ_JAEHNZ010000002.1"/>
</dbReference>
<feature type="transmembrane region" description="Helical" evidence="9">
    <location>
        <begin position="161"/>
        <end position="183"/>
    </location>
</feature>
<accession>A0ABS1BSV9</accession>
<feature type="domain" description="Cation efflux protein transmembrane" evidence="10">
    <location>
        <begin position="22"/>
        <end position="214"/>
    </location>
</feature>
<evidence type="ECO:0000256" key="1">
    <source>
        <dbReference type="ARBA" id="ARBA00004141"/>
    </source>
</evidence>
<reference evidence="12 13" key="1">
    <citation type="journal article" date="2021" name="Pathogens">
        <title>Isolation and Characterization of Kingella bonacorsii sp. nov., A Novel Kingella Species Detected in a Stable Periodontitis Subject.</title>
        <authorList>
            <person name="Antezack A."/>
            <person name="Boxberger M."/>
            <person name="Rolland C."/>
            <person name="Monnet-Corti V."/>
            <person name="La Scola B."/>
        </authorList>
    </citation>
    <scope>NUCLEOTIDE SEQUENCE [LARGE SCALE GENOMIC DNA]</scope>
    <source>
        <strain evidence="12 13">Marseille-Q4569</strain>
    </source>
</reference>
<keyword evidence="13" id="KW-1185">Reference proteome</keyword>
<dbReference type="InterPro" id="IPR050681">
    <property type="entry name" value="CDF/SLC30A"/>
</dbReference>
<dbReference type="InterPro" id="IPR058533">
    <property type="entry name" value="Cation_efflux_TM"/>
</dbReference>
<dbReference type="InterPro" id="IPR027469">
    <property type="entry name" value="Cation_efflux_TMD_sf"/>
</dbReference>
<sequence>MSAAHHHNDHSHVHTSNKKVLAVSFVIIAGYMLVEIIGGLLTGSLALLSDAGHMFSDALALGLALAAFKFGEKAVNARQTFGYKRAEILFALFNGFTLIAIAVFIIIEAVERFKQPPEIAGAGMLAVSVLGLLVNMVVAWYMLRHSDTEGNLNMKSAYLHVLGDLLGSLGAIVAALLLMAFGWKLADPIVSLLVSLLIAHSGLGVLKNTLHILMQGAPQHIDQAALADEIRAVPQVLGVHDLHVWTLTSDRHLFSAHLVLDGTMTVGEAQSVRQAVERLIQAKGIAHVTLQLDAQNHQHGEDLYCSDAASKNHAHEHAHHHEHEHEH</sequence>
<dbReference type="EMBL" id="JAEHNZ010000002">
    <property type="protein sequence ID" value="MBK0396323.1"/>
    <property type="molecule type" value="Genomic_DNA"/>
</dbReference>
<keyword evidence="3" id="KW-0813">Transport</keyword>
<evidence type="ECO:0000313" key="13">
    <source>
        <dbReference type="Proteomes" id="UP000614058"/>
    </source>
</evidence>
<dbReference type="InterPro" id="IPR027470">
    <property type="entry name" value="Cation_efflux_CTD"/>
</dbReference>
<organism evidence="12 13">
    <name type="scientific">Kingella bonacorsii</name>
    <dbReference type="NCBI Taxonomy" id="2796361"/>
    <lineage>
        <taxon>Bacteria</taxon>
        <taxon>Pseudomonadati</taxon>
        <taxon>Pseudomonadota</taxon>
        <taxon>Betaproteobacteria</taxon>
        <taxon>Neisseriales</taxon>
        <taxon>Neisseriaceae</taxon>
        <taxon>Kingella</taxon>
    </lineage>
</organism>
<comment type="subcellular location">
    <subcellularLocation>
        <location evidence="1">Membrane</location>
        <topology evidence="1">Multi-pass membrane protein</topology>
    </subcellularLocation>
</comment>